<evidence type="ECO:0008006" key="3">
    <source>
        <dbReference type="Google" id="ProtNLM"/>
    </source>
</evidence>
<name>A0ABT4E6C6_PAEAL</name>
<dbReference type="RefSeq" id="WP_268631905.1">
    <property type="nucleotide sequence ID" value="NZ_JAMDLY010000008.1"/>
</dbReference>
<gene>
    <name evidence="1" type="ORF">M5X04_07500</name>
</gene>
<protein>
    <recommendedName>
        <fullName evidence="3">Phage protein</fullName>
    </recommendedName>
</protein>
<reference evidence="1 2" key="1">
    <citation type="submission" date="2022-05" db="EMBL/GenBank/DDBJ databases">
        <title>Genome Sequencing of Bee-Associated Microbes.</title>
        <authorList>
            <person name="Dunlap C."/>
        </authorList>
    </citation>
    <scope>NUCLEOTIDE SEQUENCE [LARGE SCALE GENOMIC DNA]</scope>
    <source>
        <strain evidence="1 2">NRRL NRS-750</strain>
    </source>
</reference>
<keyword evidence="2" id="KW-1185">Reference proteome</keyword>
<evidence type="ECO:0000313" key="1">
    <source>
        <dbReference type="EMBL" id="MCY9529180.1"/>
    </source>
</evidence>
<dbReference type="Proteomes" id="UP001527090">
    <property type="component" value="Unassembled WGS sequence"/>
</dbReference>
<organism evidence="1 2">
    <name type="scientific">Paenibacillus alvei</name>
    <name type="common">Bacillus alvei</name>
    <dbReference type="NCBI Taxonomy" id="44250"/>
    <lineage>
        <taxon>Bacteria</taxon>
        <taxon>Bacillati</taxon>
        <taxon>Bacillota</taxon>
        <taxon>Bacilli</taxon>
        <taxon>Bacillales</taxon>
        <taxon>Paenibacillaceae</taxon>
        <taxon>Paenibacillus</taxon>
    </lineage>
</organism>
<evidence type="ECO:0000313" key="2">
    <source>
        <dbReference type="Proteomes" id="UP001527090"/>
    </source>
</evidence>
<sequence length="116" mass="12661">MYIAYDIVSKHTGKVRAIYHNPVPEQIETEPNGCYVESIPVAEEKSGLTPFLMVGIDTKELYYDYATVTEPPIEKSSEIDKLKLAVAELAETQEADSTNTKLALAELAEIVAGGGK</sequence>
<dbReference type="EMBL" id="JAMDLY010000008">
    <property type="protein sequence ID" value="MCY9529180.1"/>
    <property type="molecule type" value="Genomic_DNA"/>
</dbReference>
<proteinExistence type="predicted"/>
<accession>A0ABT4E6C6</accession>
<comment type="caution">
    <text evidence="1">The sequence shown here is derived from an EMBL/GenBank/DDBJ whole genome shotgun (WGS) entry which is preliminary data.</text>
</comment>